<evidence type="ECO:0000256" key="1">
    <source>
        <dbReference type="ARBA" id="ARBA00004236"/>
    </source>
</evidence>
<feature type="signal peptide" evidence="8">
    <location>
        <begin position="1"/>
        <end position="23"/>
    </location>
</feature>
<evidence type="ECO:0000313" key="11">
    <source>
        <dbReference type="RefSeq" id="XP_032835299.1"/>
    </source>
</evidence>
<evidence type="ECO:0000256" key="6">
    <source>
        <dbReference type="ARBA" id="ARBA00023180"/>
    </source>
</evidence>
<dbReference type="InterPro" id="IPR045860">
    <property type="entry name" value="Snake_toxin-like_sf"/>
</dbReference>
<feature type="transmembrane region" description="Helical" evidence="7">
    <location>
        <begin position="114"/>
        <end position="134"/>
    </location>
</feature>
<evidence type="ECO:0000256" key="3">
    <source>
        <dbReference type="ARBA" id="ARBA00022729"/>
    </source>
</evidence>
<protein>
    <submittedName>
        <fullName evidence="11">Prostate stem cell antigen</fullName>
    </submittedName>
</protein>
<keyword evidence="7" id="KW-1133">Transmembrane helix</keyword>
<dbReference type="RefSeq" id="XP_032835299.1">
    <property type="nucleotide sequence ID" value="XM_032979408.1"/>
</dbReference>
<keyword evidence="6" id="KW-0325">Glycoprotein</keyword>
<dbReference type="Proteomes" id="UP001318040">
    <property type="component" value="Chromosome 72"/>
</dbReference>
<dbReference type="AlphaFoldDB" id="A0AAJ7UFE9"/>
<dbReference type="SMART" id="SM00134">
    <property type="entry name" value="LU"/>
    <property type="match status" value="1"/>
</dbReference>
<name>A0AAJ7UFE9_PETMA</name>
<keyword evidence="10" id="KW-1185">Reference proteome</keyword>
<evidence type="ECO:0000256" key="7">
    <source>
        <dbReference type="SAM" id="Phobius"/>
    </source>
</evidence>
<evidence type="ECO:0000256" key="4">
    <source>
        <dbReference type="ARBA" id="ARBA00023136"/>
    </source>
</evidence>
<keyword evidence="4 7" id="KW-0472">Membrane</keyword>
<dbReference type="CTD" id="8000"/>
<dbReference type="Pfam" id="PF00087">
    <property type="entry name" value="Toxin_TOLIP"/>
    <property type="match status" value="1"/>
</dbReference>
<gene>
    <name evidence="11" type="primary">PSCA</name>
</gene>
<keyword evidence="7" id="KW-0812">Transmembrane</keyword>
<organism evidence="10 11">
    <name type="scientific">Petromyzon marinus</name>
    <name type="common">Sea lamprey</name>
    <dbReference type="NCBI Taxonomy" id="7757"/>
    <lineage>
        <taxon>Eukaryota</taxon>
        <taxon>Metazoa</taxon>
        <taxon>Chordata</taxon>
        <taxon>Craniata</taxon>
        <taxon>Vertebrata</taxon>
        <taxon>Cyclostomata</taxon>
        <taxon>Hyperoartia</taxon>
        <taxon>Petromyzontiformes</taxon>
        <taxon>Petromyzontidae</taxon>
        <taxon>Petromyzon</taxon>
    </lineage>
</organism>
<dbReference type="InterPro" id="IPR035076">
    <property type="entry name" value="Toxin/TOLIP"/>
</dbReference>
<dbReference type="FunFam" id="2.10.60.10:FF:000003">
    <property type="entry name" value="lymphocyte antigen 6E isoform X1"/>
    <property type="match status" value="1"/>
</dbReference>
<dbReference type="PANTHER" id="PTHR10036">
    <property type="entry name" value="CD59 GLYCOPROTEIN"/>
    <property type="match status" value="1"/>
</dbReference>
<evidence type="ECO:0000256" key="2">
    <source>
        <dbReference type="ARBA" id="ARBA00022475"/>
    </source>
</evidence>
<dbReference type="KEGG" id="pmrn:116957328"/>
<accession>A0AAJ7UFE9</accession>
<dbReference type="Gene3D" id="2.10.60.10">
    <property type="entry name" value="CD59"/>
    <property type="match status" value="1"/>
</dbReference>
<dbReference type="GO" id="GO:0005886">
    <property type="term" value="C:plasma membrane"/>
    <property type="evidence" value="ECO:0007669"/>
    <property type="project" value="UniProtKB-SubCell"/>
</dbReference>
<dbReference type="InterPro" id="IPR016054">
    <property type="entry name" value="LY6_UPA_recep-like"/>
</dbReference>
<reference evidence="11" key="1">
    <citation type="submission" date="2025-08" db="UniProtKB">
        <authorList>
            <consortium name="RefSeq"/>
        </authorList>
    </citation>
    <scope>IDENTIFICATION</scope>
    <source>
        <tissue evidence="11">Sperm</tissue>
    </source>
</reference>
<dbReference type="SUPFAM" id="SSF57302">
    <property type="entry name" value="Snake toxin-like"/>
    <property type="match status" value="1"/>
</dbReference>
<proteinExistence type="predicted"/>
<dbReference type="PANTHER" id="PTHR10036:SF3">
    <property type="entry name" value="PROTEIN SLEEPLESS-RELATED"/>
    <property type="match status" value="1"/>
</dbReference>
<sequence length="136" mass="13943">MNFSTRLLVLIVTMSATVTTARALQCFVCIAAPSNENCNGNGPVNCTEGMDACQTNVIGAVGFNTFTKLCSTSGVCASLALTNIDLVVGSVRTTCCTEDLCNASRGGPSLHGPLGHAGSLLILLLLCLLLVATATF</sequence>
<evidence type="ECO:0000313" key="10">
    <source>
        <dbReference type="Proteomes" id="UP001318040"/>
    </source>
</evidence>
<keyword evidence="5" id="KW-1015">Disulfide bond</keyword>
<evidence type="ECO:0000259" key="9">
    <source>
        <dbReference type="SMART" id="SM00134"/>
    </source>
</evidence>
<feature type="domain" description="UPAR/Ly6" evidence="9">
    <location>
        <begin position="24"/>
        <end position="115"/>
    </location>
</feature>
<keyword evidence="3 8" id="KW-0732">Signal</keyword>
<comment type="subcellular location">
    <subcellularLocation>
        <location evidence="1">Cell membrane</location>
    </subcellularLocation>
</comment>
<keyword evidence="2" id="KW-1003">Cell membrane</keyword>
<evidence type="ECO:0000256" key="8">
    <source>
        <dbReference type="SAM" id="SignalP"/>
    </source>
</evidence>
<feature type="chain" id="PRO_5042618538" evidence="8">
    <location>
        <begin position="24"/>
        <end position="136"/>
    </location>
</feature>
<evidence type="ECO:0000256" key="5">
    <source>
        <dbReference type="ARBA" id="ARBA00023157"/>
    </source>
</evidence>